<evidence type="ECO:0000259" key="1">
    <source>
        <dbReference type="Pfam" id="PF08751"/>
    </source>
</evidence>
<reference evidence="2 3" key="1">
    <citation type="submission" date="2019-07" db="EMBL/GenBank/DDBJ databases">
        <title>The draft genome sequence of Aquimarina algiphila M91.</title>
        <authorList>
            <person name="Meng X."/>
        </authorList>
    </citation>
    <scope>NUCLEOTIDE SEQUENCE [LARGE SCALE GENOMIC DNA]</scope>
    <source>
        <strain evidence="2 3">M91</strain>
    </source>
</reference>
<dbReference type="SUPFAM" id="SSF52540">
    <property type="entry name" value="P-loop containing nucleoside triphosphate hydrolases"/>
    <property type="match status" value="2"/>
</dbReference>
<protein>
    <submittedName>
        <fullName evidence="2">AAA family ATPase</fullName>
    </submittedName>
</protein>
<dbReference type="Pfam" id="PF13604">
    <property type="entry name" value="AAA_30"/>
    <property type="match status" value="1"/>
</dbReference>
<gene>
    <name evidence="2" type="ORF">FOF46_26380</name>
</gene>
<dbReference type="AlphaFoldDB" id="A0A554VCE6"/>
<proteinExistence type="predicted"/>
<comment type="caution">
    <text evidence="2">The sequence shown here is derived from an EMBL/GenBank/DDBJ whole genome shotgun (WGS) entry which is preliminary data.</text>
</comment>
<evidence type="ECO:0000313" key="2">
    <source>
        <dbReference type="EMBL" id="TSE04356.1"/>
    </source>
</evidence>
<feature type="domain" description="TrwC relaxase" evidence="1">
    <location>
        <begin position="10"/>
        <end position="288"/>
    </location>
</feature>
<evidence type="ECO:0000313" key="3">
    <source>
        <dbReference type="Proteomes" id="UP000318833"/>
    </source>
</evidence>
<name>A0A554VCE6_9FLAO</name>
<organism evidence="2 3">
    <name type="scientific">Aquimarina algiphila</name>
    <dbReference type="NCBI Taxonomy" id="2047982"/>
    <lineage>
        <taxon>Bacteria</taxon>
        <taxon>Pseudomonadati</taxon>
        <taxon>Bacteroidota</taxon>
        <taxon>Flavobacteriia</taxon>
        <taxon>Flavobacteriales</taxon>
        <taxon>Flavobacteriaceae</taxon>
        <taxon>Aquimarina</taxon>
    </lineage>
</organism>
<dbReference type="RefSeq" id="WP_143918533.1">
    <property type="nucleotide sequence ID" value="NZ_CANMXV010000057.1"/>
</dbReference>
<sequence>MLRITPSKNAGAAIKYFRESLTKGDYFFGDNPPGLWGGKAAERIGLSGEVTFDQFKALAYNQNPVTGEKLNPRFSERRRVGYDFTFNATKSVSLAMEFSKDASVKADIKDVWLTAVNDTMKEIERDMQTRDHWAKATRDVNTGNMIWASFTHDKSRPVNGIPSPHLHQHVYVFNTTWFDKKDRFQAGQFGQLKKDAPYYESIFHNHMAKGLTDKGFTINIENGRAELAALSRDLIDRFSERTKQIETHAKKKGITDAKTKSEIGAKIRESKEKQKPPEVVAANWDGRITTSDRKDLDDLRNDDSDPPPMSAIEALTFAIEHELETKSTINEKRLLRTAINHGLGRVTVKELMEAYRPLGVMTGRDKYGEMKATTKDILREEEYMIRYAKEGKNKHTRLTDLQPEIPDYFNKGQRAAVLTILGSKNAVEILDGKAGVGKSTVFQNIAKNVERENINVIGIAPTHSATDNLKKDGIKHTATVSKFAHSDALQKQFANQVVLMDESAMVGTQLMAKVFRGAEKYNYRVILAGDTKQHASVARGDAQRILTDIAKIKPIILDEIRRQKPLAYRKAVGWLSKGQVDLGFKQLDKIGAIKEIDDDERYKMLAKNYVTSLESGQTALVVSPTHKEKDLVTAEVRQALRDKGLIGNEDVETTIHKAVRRSEAERKDTRYYDIGQGIQLTQNVRGHTKGERLKIIGKDDDHLLVTDRDGNKNKLAVKDGSRFHLYEEKKEGFAINDTIRITKGGASIVNGIETIFKTNDREPIKALTDDGDFILASGKILSKEFGNIDHGIVTTSHSSQGQTVDNVFIAVSEHSFGQATNLQQFYVSASRGRNKVEVYTNDKEELLEQARKTSERLAASELIEKRNGFWNQSISQATEYIKQVKAYMEDYKRRQSPPDKELGLSR</sequence>
<accession>A0A554VCE6</accession>
<dbReference type="Proteomes" id="UP000318833">
    <property type="component" value="Unassembled WGS sequence"/>
</dbReference>
<dbReference type="SUPFAM" id="SSF55464">
    <property type="entry name" value="Origin of replication-binding domain, RBD-like"/>
    <property type="match status" value="1"/>
</dbReference>
<dbReference type="EMBL" id="VLNR01000082">
    <property type="protein sequence ID" value="TSE04356.1"/>
    <property type="molecule type" value="Genomic_DNA"/>
</dbReference>
<dbReference type="NCBIfam" id="NF041492">
    <property type="entry name" value="MobF"/>
    <property type="match status" value="1"/>
</dbReference>
<dbReference type="InterPro" id="IPR027417">
    <property type="entry name" value="P-loop_NTPase"/>
</dbReference>
<dbReference type="CDD" id="cd18809">
    <property type="entry name" value="SF1_C_RecD"/>
    <property type="match status" value="1"/>
</dbReference>
<keyword evidence="3" id="KW-1185">Reference proteome</keyword>
<dbReference type="InterPro" id="IPR014862">
    <property type="entry name" value="TrwC"/>
</dbReference>
<dbReference type="Pfam" id="PF08751">
    <property type="entry name" value="TrwC"/>
    <property type="match status" value="1"/>
</dbReference>
<dbReference type="OrthoDB" id="1826980at2"/>
<dbReference type="Gene3D" id="3.40.50.300">
    <property type="entry name" value="P-loop containing nucleotide triphosphate hydrolases"/>
    <property type="match status" value="2"/>
</dbReference>